<name>A0A081AUZ5_PHYNI</name>
<feature type="compositionally biased region" description="Low complexity" evidence="1">
    <location>
        <begin position="93"/>
        <end position="111"/>
    </location>
</feature>
<proteinExistence type="predicted"/>
<feature type="signal peptide" evidence="3">
    <location>
        <begin position="1"/>
        <end position="23"/>
    </location>
</feature>
<evidence type="ECO:0000256" key="3">
    <source>
        <dbReference type="SAM" id="SignalP"/>
    </source>
</evidence>
<evidence type="ECO:0008006" key="6">
    <source>
        <dbReference type="Google" id="ProtNLM"/>
    </source>
</evidence>
<dbReference type="Proteomes" id="UP000028582">
    <property type="component" value="Unassembled WGS sequence"/>
</dbReference>
<dbReference type="AlphaFoldDB" id="A0A081AUZ5"/>
<feature type="compositionally biased region" description="Polar residues" evidence="1">
    <location>
        <begin position="37"/>
        <end position="54"/>
    </location>
</feature>
<keyword evidence="2" id="KW-1133">Transmembrane helix</keyword>
<comment type="caution">
    <text evidence="4">The sequence shown here is derived from an EMBL/GenBank/DDBJ whole genome shotgun (WGS) entry which is preliminary data.</text>
</comment>
<feature type="chain" id="PRO_5001754490" description="Pectate lyase" evidence="3">
    <location>
        <begin position="24"/>
        <end position="328"/>
    </location>
</feature>
<feature type="transmembrane region" description="Helical" evidence="2">
    <location>
        <begin position="174"/>
        <end position="195"/>
    </location>
</feature>
<protein>
    <recommendedName>
        <fullName evidence="6">Pectate lyase</fullName>
    </recommendedName>
</protein>
<feature type="compositionally biased region" description="Low complexity" evidence="1">
    <location>
        <begin position="69"/>
        <end position="84"/>
    </location>
</feature>
<dbReference type="OrthoDB" id="127837at2759"/>
<dbReference type="EMBL" id="ANJA01000648">
    <property type="protein sequence ID" value="ETO82706.1"/>
    <property type="molecule type" value="Genomic_DNA"/>
</dbReference>
<feature type="compositionally biased region" description="Low complexity" evidence="1">
    <location>
        <begin position="134"/>
        <end position="157"/>
    </location>
</feature>
<feature type="region of interest" description="Disordered" evidence="1">
    <location>
        <begin position="37"/>
        <end position="157"/>
    </location>
</feature>
<accession>A0A081AUZ5</accession>
<gene>
    <name evidence="4" type="ORF">F444_03186</name>
</gene>
<evidence type="ECO:0000313" key="4">
    <source>
        <dbReference type="EMBL" id="ETO82706.1"/>
    </source>
</evidence>
<reference evidence="4 5" key="1">
    <citation type="submission" date="2013-11" db="EMBL/GenBank/DDBJ databases">
        <title>The Genome Sequence of Phytophthora parasitica P1976.</title>
        <authorList>
            <consortium name="The Broad Institute Genomics Platform"/>
            <person name="Russ C."/>
            <person name="Tyler B."/>
            <person name="Panabieres F."/>
            <person name="Shan W."/>
            <person name="Tripathy S."/>
            <person name="Grunwald N."/>
            <person name="Machado M."/>
            <person name="Johnson C.S."/>
            <person name="Walker B."/>
            <person name="Young S."/>
            <person name="Zeng Q."/>
            <person name="Gargeya S."/>
            <person name="Fitzgerald M."/>
            <person name="Haas B."/>
            <person name="Abouelleil A."/>
            <person name="Allen A.W."/>
            <person name="Alvarado L."/>
            <person name="Arachchi H.M."/>
            <person name="Berlin A.M."/>
            <person name="Chapman S.B."/>
            <person name="Gainer-Dewar J."/>
            <person name="Goldberg J."/>
            <person name="Griggs A."/>
            <person name="Gujja S."/>
            <person name="Hansen M."/>
            <person name="Howarth C."/>
            <person name="Imamovic A."/>
            <person name="Ireland A."/>
            <person name="Larimer J."/>
            <person name="McCowan C."/>
            <person name="Murphy C."/>
            <person name="Pearson M."/>
            <person name="Poon T.W."/>
            <person name="Priest M."/>
            <person name="Roberts A."/>
            <person name="Saif S."/>
            <person name="Shea T."/>
            <person name="Sisk P."/>
            <person name="Sykes S."/>
            <person name="Wortman J."/>
            <person name="Nusbaum C."/>
            <person name="Birren B."/>
        </authorList>
    </citation>
    <scope>NUCLEOTIDE SEQUENCE [LARGE SCALE GENOMIC DNA]</scope>
    <source>
        <strain evidence="4 5">P1976</strain>
    </source>
</reference>
<evidence type="ECO:0000256" key="2">
    <source>
        <dbReference type="SAM" id="Phobius"/>
    </source>
</evidence>
<evidence type="ECO:0000256" key="1">
    <source>
        <dbReference type="SAM" id="MobiDB-lite"/>
    </source>
</evidence>
<feature type="compositionally biased region" description="Basic and acidic residues" evidence="1">
    <location>
        <begin position="203"/>
        <end position="214"/>
    </location>
</feature>
<evidence type="ECO:0000313" key="5">
    <source>
        <dbReference type="Proteomes" id="UP000028582"/>
    </source>
</evidence>
<keyword evidence="2" id="KW-0812">Transmembrane</keyword>
<keyword evidence="3" id="KW-0732">Signal</keyword>
<organism evidence="4 5">
    <name type="scientific">Phytophthora nicotianae P1976</name>
    <dbReference type="NCBI Taxonomy" id="1317066"/>
    <lineage>
        <taxon>Eukaryota</taxon>
        <taxon>Sar</taxon>
        <taxon>Stramenopiles</taxon>
        <taxon>Oomycota</taxon>
        <taxon>Peronosporomycetes</taxon>
        <taxon>Peronosporales</taxon>
        <taxon>Peronosporaceae</taxon>
        <taxon>Phytophthora</taxon>
    </lineage>
</organism>
<feature type="region of interest" description="Disordered" evidence="1">
    <location>
        <begin position="199"/>
        <end position="223"/>
    </location>
</feature>
<keyword evidence="2" id="KW-0472">Membrane</keyword>
<sequence>MSSARRLLLVAALALAIAADARTEATVSTLTLSPTADSLITTRGGSTKFDTPSTPAVIGSAASDTNKFTQAPATQAPATTAPPTRSESKETEPPATTAPPISSESDSASASDSHEQDAADTPAKVRSSDRSSLDSATQTDATPSASTSSKSTTASVDTLNDSNSGLSTGKASNIAAVVPSVFGALACVGAIIMAVTYKRKRDRSGDDSDNRLSSDCEYTGGADFTPENRTLTTVQEGDTPNAVGIDVVPSSAIVDFTGTDSSVSSTSPFGSTRCKVRVSSPITGYCTNSEPNMEFQDTFPRHEGGSNVVLTFDEVPTESRRGAPQVQL</sequence>